<name>A0A6J6D8T6_9ZZZZ</name>
<dbReference type="EMBL" id="CAEZSR010000057">
    <property type="protein sequence ID" value="CAB4560420.1"/>
    <property type="molecule type" value="Genomic_DNA"/>
</dbReference>
<dbReference type="AlphaFoldDB" id="A0A6J6D8T6"/>
<protein>
    <submittedName>
        <fullName evidence="1">Unannotated protein</fullName>
    </submittedName>
</protein>
<sequence length="83" mass="8758">MNACTAWPLAASADPALKPNQPNHRMPVPIITSGIECGGWPSCGQPLRLPSTSTQARAAMPAFTWIAVPPAKSIEPRSKSQPP</sequence>
<organism evidence="1">
    <name type="scientific">freshwater metagenome</name>
    <dbReference type="NCBI Taxonomy" id="449393"/>
    <lineage>
        <taxon>unclassified sequences</taxon>
        <taxon>metagenomes</taxon>
        <taxon>ecological metagenomes</taxon>
    </lineage>
</organism>
<accession>A0A6J6D8T6</accession>
<gene>
    <name evidence="1" type="ORF">UFOPK1493_01747</name>
</gene>
<reference evidence="1" key="1">
    <citation type="submission" date="2020-05" db="EMBL/GenBank/DDBJ databases">
        <authorList>
            <person name="Chiriac C."/>
            <person name="Salcher M."/>
            <person name="Ghai R."/>
            <person name="Kavagutti S V."/>
        </authorList>
    </citation>
    <scope>NUCLEOTIDE SEQUENCE</scope>
</reference>
<proteinExistence type="predicted"/>
<evidence type="ECO:0000313" key="1">
    <source>
        <dbReference type="EMBL" id="CAB4560420.1"/>
    </source>
</evidence>